<evidence type="ECO:0000313" key="2">
    <source>
        <dbReference type="Proteomes" id="UP000478052"/>
    </source>
</evidence>
<dbReference type="Proteomes" id="UP000478052">
    <property type="component" value="Unassembled WGS sequence"/>
</dbReference>
<evidence type="ECO:0000313" key="1">
    <source>
        <dbReference type="EMBL" id="KAF0762876.1"/>
    </source>
</evidence>
<accession>A0A6G0YXK3</accession>
<name>A0A6G0YXK3_APHCR</name>
<comment type="caution">
    <text evidence="1">The sequence shown here is derived from an EMBL/GenBank/DDBJ whole genome shotgun (WGS) entry which is preliminary data.</text>
</comment>
<gene>
    <name evidence="1" type="ORF">FWK35_00035679</name>
</gene>
<keyword evidence="2" id="KW-1185">Reference proteome</keyword>
<sequence length="196" mass="22012">MWVSRPRFRGEPITALCENCIEINSLYVYRHITATTPPHSSLDNIGFSFSLILSLPTPTRSPIHITTDGNVFVCWEKEMKKRKKRNVAVFVRSSTRKKSGTKDRDSRRVYPPPLIVVHRTGFAAAHNLHLYLSPPPTDGTGIITLRLFEFNGHYACSLLKCTLCAFRPPLWPAPAKLATPLSNTTAAAKKPATERR</sequence>
<reference evidence="1 2" key="1">
    <citation type="submission" date="2019-08" db="EMBL/GenBank/DDBJ databases">
        <title>Whole genome of Aphis craccivora.</title>
        <authorList>
            <person name="Voronova N.V."/>
            <person name="Shulinski R.S."/>
            <person name="Bandarenka Y.V."/>
            <person name="Zhorov D.G."/>
            <person name="Warner D."/>
        </authorList>
    </citation>
    <scope>NUCLEOTIDE SEQUENCE [LARGE SCALE GENOMIC DNA]</scope>
    <source>
        <strain evidence="1">180601</strain>
        <tissue evidence="1">Whole Body</tissue>
    </source>
</reference>
<dbReference type="AlphaFoldDB" id="A0A6G0YXK3"/>
<proteinExistence type="predicted"/>
<organism evidence="1 2">
    <name type="scientific">Aphis craccivora</name>
    <name type="common">Cowpea aphid</name>
    <dbReference type="NCBI Taxonomy" id="307492"/>
    <lineage>
        <taxon>Eukaryota</taxon>
        <taxon>Metazoa</taxon>
        <taxon>Ecdysozoa</taxon>
        <taxon>Arthropoda</taxon>
        <taxon>Hexapoda</taxon>
        <taxon>Insecta</taxon>
        <taxon>Pterygota</taxon>
        <taxon>Neoptera</taxon>
        <taxon>Paraneoptera</taxon>
        <taxon>Hemiptera</taxon>
        <taxon>Sternorrhyncha</taxon>
        <taxon>Aphidomorpha</taxon>
        <taxon>Aphidoidea</taxon>
        <taxon>Aphididae</taxon>
        <taxon>Aphidini</taxon>
        <taxon>Aphis</taxon>
        <taxon>Aphis</taxon>
    </lineage>
</organism>
<dbReference type="EMBL" id="VUJU01002021">
    <property type="protein sequence ID" value="KAF0762876.1"/>
    <property type="molecule type" value="Genomic_DNA"/>
</dbReference>
<protein>
    <submittedName>
        <fullName evidence="1">Uncharacterized protein</fullName>
    </submittedName>
</protein>